<keyword evidence="11" id="KW-1185">Reference proteome</keyword>
<evidence type="ECO:0000256" key="5">
    <source>
        <dbReference type="ARBA" id="ARBA00025624"/>
    </source>
</evidence>
<feature type="transmembrane region" description="Helical" evidence="7">
    <location>
        <begin position="590"/>
        <end position="608"/>
    </location>
</feature>
<organism evidence="10 11">
    <name type="scientific">Trichocoleus desertorum GB2-A4</name>
    <dbReference type="NCBI Taxonomy" id="2933944"/>
    <lineage>
        <taxon>Bacteria</taxon>
        <taxon>Bacillati</taxon>
        <taxon>Cyanobacteriota</taxon>
        <taxon>Cyanophyceae</taxon>
        <taxon>Leptolyngbyales</taxon>
        <taxon>Trichocoleusaceae</taxon>
        <taxon>Trichocoleus</taxon>
    </lineage>
</organism>
<protein>
    <submittedName>
        <fullName evidence="10">NAD(P)H-quinone oxidoreductase subunit F</fullName>
    </submittedName>
</protein>
<feature type="transmembrane region" description="Helical" evidence="7">
    <location>
        <begin position="185"/>
        <end position="203"/>
    </location>
</feature>
<keyword evidence="2 6" id="KW-0812">Transmembrane</keyword>
<feature type="transmembrane region" description="Helical" evidence="7">
    <location>
        <begin position="337"/>
        <end position="359"/>
    </location>
</feature>
<feature type="transmembrane region" description="Helical" evidence="7">
    <location>
        <begin position="283"/>
        <end position="304"/>
    </location>
</feature>
<feature type="transmembrane region" description="Helical" evidence="7">
    <location>
        <begin position="125"/>
        <end position="148"/>
    </location>
</feature>
<feature type="domain" description="NADH-Ubiquinone oxidoreductase (complex I) chain 5 N-terminal" evidence="9">
    <location>
        <begin position="73"/>
        <end position="123"/>
    </location>
</feature>
<evidence type="ECO:0000259" key="8">
    <source>
        <dbReference type="Pfam" id="PF00361"/>
    </source>
</evidence>
<feature type="domain" description="NADH:quinone oxidoreductase/Mrp antiporter transmembrane" evidence="8">
    <location>
        <begin position="140"/>
        <end position="420"/>
    </location>
</feature>
<dbReference type="PANTHER" id="PTHR42829:SF2">
    <property type="entry name" value="NADH-UBIQUINONE OXIDOREDUCTASE CHAIN 5"/>
    <property type="match status" value="1"/>
</dbReference>
<feature type="transmembrane region" description="Helical" evidence="7">
    <location>
        <begin position="311"/>
        <end position="331"/>
    </location>
</feature>
<comment type="caution">
    <text evidence="10">The sequence shown here is derived from an EMBL/GenBank/DDBJ whole genome shotgun (WGS) entry which is preliminary data.</text>
</comment>
<evidence type="ECO:0000313" key="11">
    <source>
        <dbReference type="Proteomes" id="UP001464891"/>
    </source>
</evidence>
<keyword evidence="4 7" id="KW-0472">Membrane</keyword>
<proteinExistence type="predicted"/>
<evidence type="ECO:0000256" key="4">
    <source>
        <dbReference type="ARBA" id="ARBA00023136"/>
    </source>
</evidence>
<reference evidence="10 11" key="1">
    <citation type="submission" date="2022-04" db="EMBL/GenBank/DDBJ databases">
        <title>Positive selection, recombination, and allopatry shape intraspecific diversity of widespread and dominant cyanobacteria.</title>
        <authorList>
            <person name="Wei J."/>
            <person name="Shu W."/>
            <person name="Hu C."/>
        </authorList>
    </citation>
    <scope>NUCLEOTIDE SEQUENCE [LARGE SCALE GENOMIC DNA]</scope>
    <source>
        <strain evidence="10 11">GB2-A4</strain>
    </source>
</reference>
<feature type="transmembrane region" description="Helical" evidence="7">
    <location>
        <begin position="380"/>
        <end position="402"/>
    </location>
</feature>
<comment type="function">
    <text evidence="5">NDH-1 shuttles electrons from NAD(P)H, via FMN and iron-sulfur (Fe-S) centers, to quinones in the respiratory chain. The immediate electron acceptor for the enzyme in this species is believed to be plastoquinone. Couples the redox reaction to proton translocation (for every two electrons transferred, four hydrogen ions are translocated across the cytoplasmic membrane), and thus conserves the redox energy in a proton gradient.</text>
</comment>
<dbReference type="NCBIfam" id="TIGR01960">
    <property type="entry name" value="ndhF3_CO2"/>
    <property type="match status" value="1"/>
</dbReference>
<feature type="transmembrane region" description="Helical" evidence="7">
    <location>
        <begin position="154"/>
        <end position="173"/>
    </location>
</feature>
<evidence type="ECO:0000256" key="2">
    <source>
        <dbReference type="ARBA" id="ARBA00022692"/>
    </source>
</evidence>
<dbReference type="InterPro" id="IPR001516">
    <property type="entry name" value="Proton_antipo_N"/>
</dbReference>
<evidence type="ECO:0000256" key="1">
    <source>
        <dbReference type="ARBA" id="ARBA00004127"/>
    </source>
</evidence>
<comment type="subcellular location">
    <subcellularLocation>
        <location evidence="1">Endomembrane system</location>
        <topology evidence="1">Multi-pass membrane protein</topology>
    </subcellularLocation>
    <subcellularLocation>
        <location evidence="6">Membrane</location>
        <topology evidence="6">Multi-pass membrane protein</topology>
    </subcellularLocation>
</comment>
<dbReference type="Pfam" id="PF00361">
    <property type="entry name" value="Proton_antipo_M"/>
    <property type="match status" value="1"/>
</dbReference>
<dbReference type="RefSeq" id="WP_190439461.1">
    <property type="nucleotide sequence ID" value="NZ_JAMPKM010000003.1"/>
</dbReference>
<feature type="transmembrane region" description="Helical" evidence="7">
    <location>
        <begin position="250"/>
        <end position="271"/>
    </location>
</feature>
<dbReference type="EMBL" id="JAMPKM010000003">
    <property type="protein sequence ID" value="MEP0817017.1"/>
    <property type="molecule type" value="Genomic_DNA"/>
</dbReference>
<dbReference type="PANTHER" id="PTHR42829">
    <property type="entry name" value="NADH-UBIQUINONE OXIDOREDUCTASE CHAIN 5"/>
    <property type="match status" value="1"/>
</dbReference>
<feature type="transmembrane region" description="Helical" evidence="7">
    <location>
        <begin position="9"/>
        <end position="27"/>
    </location>
</feature>
<dbReference type="PRINTS" id="PR01434">
    <property type="entry name" value="NADHDHGNASE5"/>
</dbReference>
<sequence>MSQLLLESIWLIPCYALVGTVLAIPWSPGLLDRVGPRPAGYLNLLMTTLAFGHSLLALWSIGQQAPQQIFFPWLHAAGLQIDLAFLVSPVTLSAIAVVTGLNLLTQLFAIGYLEMDWGWARFFALMGFFEAGVCSLALCNSLFFSYVFLELLTLATYLLVGFWFAQPLVMTGARDAFWTKRVGDLILFMGVIALFPLAGTWNFTELGEWAATANLSPLSATLLGLALISGPLGKCAQFPFQLWLDEAMEAPIPASILRNSVVVGAGAYVLIKLQPVLALSPVALTALVVFGTATALGASLIAIAQIDIKRALSYLVSAYMGLVFIAVGTQHPEAAQLLLLTQSCSFALLFMAAGAVIWTTISQDLTQLGGLWSRRPISGLALLVGGGGLIALPPFGGFWGLLQLADSLWTTRPWLVGVLLIVNGLTTFSLMRVFGLTFGGQPTPMTERSPEVSWPMALPMTVLTVFTLLLPLVLEQFNLLPNWADLNKQLAPLIVWSSVLGGSLGGAIYLGNALPKPVKLFWQPLQEFFAHDFYIQRLYQLTIVSLVNYSARLTAWFDRHVVDGAVNAVGFVTLFSGQALRYTASGQSQLYVLLVVFSLIAIGFLVSWSF</sequence>
<feature type="transmembrane region" description="Helical" evidence="7">
    <location>
        <begin position="39"/>
        <end position="58"/>
    </location>
</feature>
<feature type="transmembrane region" description="Helical" evidence="7">
    <location>
        <begin position="94"/>
        <end position="113"/>
    </location>
</feature>
<dbReference type="Pfam" id="PF00662">
    <property type="entry name" value="Proton_antipo_N"/>
    <property type="match status" value="1"/>
</dbReference>
<name>A0ABV0J5G5_9CYAN</name>
<evidence type="ECO:0000256" key="7">
    <source>
        <dbReference type="SAM" id="Phobius"/>
    </source>
</evidence>
<feature type="transmembrane region" description="Helical" evidence="7">
    <location>
        <begin position="494"/>
        <end position="514"/>
    </location>
</feature>
<gene>
    <name evidence="10" type="ORF">NC998_07900</name>
</gene>
<feature type="transmembrane region" description="Helical" evidence="7">
    <location>
        <begin position="414"/>
        <end position="435"/>
    </location>
</feature>
<dbReference type="Proteomes" id="UP001464891">
    <property type="component" value="Unassembled WGS sequence"/>
</dbReference>
<accession>A0ABV0J5G5</accession>
<dbReference type="InterPro" id="IPR003945">
    <property type="entry name" value="NU5C-like"/>
</dbReference>
<dbReference type="InterPro" id="IPR010217">
    <property type="entry name" value="NU5C2"/>
</dbReference>
<keyword evidence="3 7" id="KW-1133">Transmembrane helix</keyword>
<dbReference type="NCBIfam" id="NF005633">
    <property type="entry name" value="PRK07390.1"/>
    <property type="match status" value="1"/>
</dbReference>
<feature type="transmembrane region" description="Helical" evidence="7">
    <location>
        <begin position="456"/>
        <end position="474"/>
    </location>
</feature>
<evidence type="ECO:0000259" key="9">
    <source>
        <dbReference type="Pfam" id="PF00662"/>
    </source>
</evidence>
<evidence type="ECO:0000256" key="6">
    <source>
        <dbReference type="RuleBase" id="RU000320"/>
    </source>
</evidence>
<evidence type="ECO:0000256" key="3">
    <source>
        <dbReference type="ARBA" id="ARBA00022989"/>
    </source>
</evidence>
<dbReference type="Gene3D" id="1.20.5.2700">
    <property type="match status" value="1"/>
</dbReference>
<evidence type="ECO:0000313" key="10">
    <source>
        <dbReference type="EMBL" id="MEP0817017.1"/>
    </source>
</evidence>
<dbReference type="InterPro" id="IPR001750">
    <property type="entry name" value="ND/Mrp_TM"/>
</dbReference>